<dbReference type="InterPro" id="IPR029063">
    <property type="entry name" value="SAM-dependent_MTases_sf"/>
</dbReference>
<dbReference type="PANTHER" id="PTHR12049">
    <property type="entry name" value="PROTEIN ARGININE METHYLTRANSFERASE NDUFAF7, MITOCHONDRIAL"/>
    <property type="match status" value="1"/>
</dbReference>
<dbReference type="SUPFAM" id="SSF53335">
    <property type="entry name" value="S-adenosyl-L-methionine-dependent methyltransferases"/>
    <property type="match status" value="1"/>
</dbReference>
<evidence type="ECO:0000313" key="3">
    <source>
        <dbReference type="EMBL" id="MCP2257918.1"/>
    </source>
</evidence>
<reference evidence="3 4" key="1">
    <citation type="submission" date="2022-06" db="EMBL/GenBank/DDBJ databases">
        <title>Genomic Encyclopedia of Archaeal and Bacterial Type Strains, Phase II (KMG-II): from individual species to whole genera.</title>
        <authorList>
            <person name="Goeker M."/>
        </authorList>
    </citation>
    <scope>NUCLEOTIDE SEQUENCE [LARGE SCALE GENOMIC DNA]</scope>
    <source>
        <strain evidence="3 4">DSM 40477</strain>
    </source>
</reference>
<comment type="caution">
    <text evidence="3">The sequence shown here is derived from an EMBL/GenBank/DDBJ whole genome shotgun (WGS) entry which is preliminary data.</text>
</comment>
<dbReference type="GO" id="GO:0008168">
    <property type="term" value="F:methyltransferase activity"/>
    <property type="evidence" value="ECO:0007669"/>
    <property type="project" value="UniProtKB-KW"/>
</dbReference>
<dbReference type="InterPro" id="IPR003788">
    <property type="entry name" value="NDUFAF7"/>
</dbReference>
<accession>A0ABT1HQZ9</accession>
<dbReference type="InterPro" id="IPR038375">
    <property type="entry name" value="NDUFAF7_sf"/>
</dbReference>
<keyword evidence="4" id="KW-1185">Reference proteome</keyword>
<keyword evidence="2" id="KW-0808">Transferase</keyword>
<dbReference type="PANTHER" id="PTHR12049:SF7">
    <property type="entry name" value="PROTEIN ARGININE METHYLTRANSFERASE NDUFAF7, MITOCHONDRIAL"/>
    <property type="match status" value="1"/>
</dbReference>
<dbReference type="Pfam" id="PF02636">
    <property type="entry name" value="Methyltransf_28"/>
    <property type="match status" value="1"/>
</dbReference>
<dbReference type="Gene3D" id="3.40.50.12710">
    <property type="match status" value="1"/>
</dbReference>
<dbReference type="GO" id="GO:0032259">
    <property type="term" value="P:methylation"/>
    <property type="evidence" value="ECO:0007669"/>
    <property type="project" value="UniProtKB-KW"/>
</dbReference>
<evidence type="ECO:0000313" key="4">
    <source>
        <dbReference type="Proteomes" id="UP001205311"/>
    </source>
</evidence>
<dbReference type="EMBL" id="JAMTCP010000006">
    <property type="protein sequence ID" value="MCP2257918.1"/>
    <property type="molecule type" value="Genomic_DNA"/>
</dbReference>
<dbReference type="Proteomes" id="UP001205311">
    <property type="component" value="Unassembled WGS sequence"/>
</dbReference>
<sequence>MITNKHPTWRRVCRGFVHHTGGTRSGTATRAAAASSVPYGRAVARDWQRAWQDALYGPEGFFRRGERPSAHFRTAPLVGPEFAEAVLALLDRVDAGLGRPERLDFVDVGAGGGELAAAVADLAPVALRRRLRVVAVEVRPPDEGPAAVDWRREPPEEVTGLVLGHEWLDAVPCPVVTLHCGQICHVTVDSEGREGVGDPVSDAHRAWLDRWWPLWTEGQRAEAGVERDAAWADAVRRVRAGAALAVDYGHRRADRVGGRHRSGTLAAFRGGRSVRPVPDGSRDITAHVALDACLDAGTRAGASSGVLVGQREALAALGLTGTAPPPALAATDPAGWLAATARAGRVAELRDPTGLGRFGWLLQTTAGARAEELLPGLPPWRP</sequence>
<evidence type="ECO:0000256" key="1">
    <source>
        <dbReference type="ARBA" id="ARBA00022603"/>
    </source>
</evidence>
<organism evidence="3 4">
    <name type="scientific">Streptoalloteichus tenebrarius (strain ATCC 17920 / DSM 40477 / JCM 4838 / CBS 697.72 / NBRC 16177 / NCIMB 11028 / NRRL B-12390 / A12253. 1 / ISP 5477)</name>
    <name type="common">Streptomyces tenebrarius</name>
    <dbReference type="NCBI Taxonomy" id="1933"/>
    <lineage>
        <taxon>Bacteria</taxon>
        <taxon>Bacillati</taxon>
        <taxon>Actinomycetota</taxon>
        <taxon>Actinomycetes</taxon>
        <taxon>Pseudonocardiales</taxon>
        <taxon>Pseudonocardiaceae</taxon>
        <taxon>Streptoalloteichus</taxon>
    </lineage>
</organism>
<evidence type="ECO:0000256" key="2">
    <source>
        <dbReference type="ARBA" id="ARBA00022679"/>
    </source>
</evidence>
<protein>
    <submittedName>
        <fullName evidence="3">SAM-dependent methyltransferase, MidA family</fullName>
    </submittedName>
</protein>
<keyword evidence="1 3" id="KW-0489">Methyltransferase</keyword>
<gene>
    <name evidence="3" type="ORF">LX15_001605</name>
</gene>
<proteinExistence type="predicted"/>
<name>A0ABT1HQZ9_STRSD</name>